<dbReference type="AlphaFoldDB" id="A0A8H6B3E6"/>
<evidence type="ECO:0000313" key="1">
    <source>
        <dbReference type="EMBL" id="KAF5878464.1"/>
    </source>
</evidence>
<dbReference type="EMBL" id="JABFCT010000002">
    <property type="protein sequence ID" value="KAF5878464.1"/>
    <property type="molecule type" value="Genomic_DNA"/>
</dbReference>
<evidence type="ECO:0000313" key="2">
    <source>
        <dbReference type="Proteomes" id="UP000531561"/>
    </source>
</evidence>
<dbReference type="RefSeq" id="XP_037197408.1">
    <property type="nucleotide sequence ID" value="XM_037331075.1"/>
</dbReference>
<reference evidence="1 2" key="1">
    <citation type="journal article" date="2020" name="Phytopathology">
        <title>A high-quality genome resource of Botrytis fragariae, a new and rapidly spreading fungal pathogen causing strawberry gray mold in the U.S.A.</title>
        <authorList>
            <person name="Wu Y."/>
            <person name="Saski C.A."/>
            <person name="Schnabel G."/>
            <person name="Xiao S."/>
            <person name="Hu M."/>
        </authorList>
    </citation>
    <scope>NUCLEOTIDE SEQUENCE [LARGE SCALE GENOMIC DNA]</scope>
    <source>
        <strain evidence="1 2">BVB16</strain>
    </source>
</reference>
<organism evidence="1 2">
    <name type="scientific">Botrytis fragariae</name>
    <dbReference type="NCBI Taxonomy" id="1964551"/>
    <lineage>
        <taxon>Eukaryota</taxon>
        <taxon>Fungi</taxon>
        <taxon>Dikarya</taxon>
        <taxon>Ascomycota</taxon>
        <taxon>Pezizomycotina</taxon>
        <taxon>Leotiomycetes</taxon>
        <taxon>Helotiales</taxon>
        <taxon>Sclerotiniaceae</taxon>
        <taxon>Botrytis</taxon>
    </lineage>
</organism>
<sequence length="65" mass="7148">CCSHILALVWPALDHRYCSSKTIRGFGSRVQPVAVKLVSEALVESAIEPMALWQVTLSLAVRIRA</sequence>
<dbReference type="GeneID" id="59254767"/>
<name>A0A8H6B3E6_9HELO</name>
<gene>
    <name evidence="1" type="ORF">Bfra_000630</name>
</gene>
<feature type="non-terminal residue" evidence="1">
    <location>
        <position position="65"/>
    </location>
</feature>
<proteinExistence type="predicted"/>
<protein>
    <submittedName>
        <fullName evidence="1">Uncharacterized protein</fullName>
    </submittedName>
</protein>
<dbReference type="Proteomes" id="UP000531561">
    <property type="component" value="Unassembled WGS sequence"/>
</dbReference>
<accession>A0A8H6B3E6</accession>
<keyword evidence="2" id="KW-1185">Reference proteome</keyword>
<comment type="caution">
    <text evidence="1">The sequence shown here is derived from an EMBL/GenBank/DDBJ whole genome shotgun (WGS) entry which is preliminary data.</text>
</comment>